<comment type="similarity">
    <text evidence="1">Belongs to the UPF0213 family.</text>
</comment>
<gene>
    <name evidence="3" type="ORF">GYA55_14640</name>
</gene>
<dbReference type="SUPFAM" id="SSF82771">
    <property type="entry name" value="GIY-YIG endonuclease"/>
    <property type="match status" value="1"/>
</dbReference>
<dbReference type="Proteomes" id="UP000524246">
    <property type="component" value="Unassembled WGS sequence"/>
</dbReference>
<dbReference type="InterPro" id="IPR035901">
    <property type="entry name" value="GIY-YIG_endonuc_sf"/>
</dbReference>
<evidence type="ECO:0000259" key="2">
    <source>
        <dbReference type="PROSITE" id="PS50164"/>
    </source>
</evidence>
<evidence type="ECO:0000313" key="4">
    <source>
        <dbReference type="Proteomes" id="UP000524246"/>
    </source>
</evidence>
<name>A0A7X9FU86_9DELT</name>
<evidence type="ECO:0000256" key="1">
    <source>
        <dbReference type="ARBA" id="ARBA00007435"/>
    </source>
</evidence>
<dbReference type="InterPro" id="IPR000305">
    <property type="entry name" value="GIY-YIG_endonuc"/>
</dbReference>
<reference evidence="3 4" key="1">
    <citation type="journal article" date="2020" name="Biotechnol. Biofuels">
        <title>New insights from the biogas microbiome by comprehensive genome-resolved metagenomics of nearly 1600 species originating from multiple anaerobic digesters.</title>
        <authorList>
            <person name="Campanaro S."/>
            <person name="Treu L."/>
            <person name="Rodriguez-R L.M."/>
            <person name="Kovalovszki A."/>
            <person name="Ziels R.M."/>
            <person name="Maus I."/>
            <person name="Zhu X."/>
            <person name="Kougias P.G."/>
            <person name="Basile A."/>
            <person name="Luo G."/>
            <person name="Schluter A."/>
            <person name="Konstantinidis K.T."/>
            <person name="Angelidaki I."/>
        </authorList>
    </citation>
    <scope>NUCLEOTIDE SEQUENCE [LARGE SCALE GENOMIC DNA]</scope>
    <source>
        <strain evidence="3">AS27yjCOA_65</strain>
    </source>
</reference>
<sequence length="96" mass="11664">MEKNFFVYIMTNKYNNVLYTGVTSNLILRVSQHRYEEFKGFSCRYNLKKLVYYEHHFEAHSAIAREKQIKKGNRKRKIALINAFNPEWKDLWDSIK</sequence>
<dbReference type="Pfam" id="PF01541">
    <property type="entry name" value="GIY-YIG"/>
    <property type="match status" value="1"/>
</dbReference>
<feature type="domain" description="GIY-YIG" evidence="2">
    <location>
        <begin position="3"/>
        <end position="79"/>
    </location>
</feature>
<protein>
    <submittedName>
        <fullName evidence="3">GIY-YIG nuclease family protein</fullName>
    </submittedName>
</protein>
<proteinExistence type="inferred from homology"/>
<dbReference type="AlphaFoldDB" id="A0A7X9FU86"/>
<dbReference type="InterPro" id="IPR050190">
    <property type="entry name" value="UPF0213_domain"/>
</dbReference>
<accession>A0A7X9FU86</accession>
<comment type="caution">
    <text evidence="3">The sequence shown here is derived from an EMBL/GenBank/DDBJ whole genome shotgun (WGS) entry which is preliminary data.</text>
</comment>
<dbReference type="PANTHER" id="PTHR34477">
    <property type="entry name" value="UPF0213 PROTEIN YHBQ"/>
    <property type="match status" value="1"/>
</dbReference>
<dbReference type="Gene3D" id="3.40.1440.10">
    <property type="entry name" value="GIY-YIG endonuclease"/>
    <property type="match status" value="1"/>
</dbReference>
<evidence type="ECO:0000313" key="3">
    <source>
        <dbReference type="EMBL" id="NMC64399.1"/>
    </source>
</evidence>
<dbReference type="CDD" id="cd10448">
    <property type="entry name" value="GIY-YIG_unchar_3"/>
    <property type="match status" value="1"/>
</dbReference>
<dbReference type="PROSITE" id="PS50164">
    <property type="entry name" value="GIY_YIG"/>
    <property type="match status" value="1"/>
</dbReference>
<dbReference type="EMBL" id="JAAZON010000665">
    <property type="protein sequence ID" value="NMC64399.1"/>
    <property type="molecule type" value="Genomic_DNA"/>
</dbReference>
<dbReference type="PANTHER" id="PTHR34477:SF5">
    <property type="entry name" value="BSL5627 PROTEIN"/>
    <property type="match status" value="1"/>
</dbReference>
<organism evidence="3 4">
    <name type="scientific">SAR324 cluster bacterium</name>
    <dbReference type="NCBI Taxonomy" id="2024889"/>
    <lineage>
        <taxon>Bacteria</taxon>
        <taxon>Deltaproteobacteria</taxon>
        <taxon>SAR324 cluster</taxon>
    </lineage>
</organism>